<dbReference type="CDD" id="cd02966">
    <property type="entry name" value="TlpA_like_family"/>
    <property type="match status" value="1"/>
</dbReference>
<organism evidence="4 5">
    <name type="scientific">Mariprofundus ferrinatatus</name>
    <dbReference type="NCBI Taxonomy" id="1921087"/>
    <lineage>
        <taxon>Bacteria</taxon>
        <taxon>Pseudomonadati</taxon>
        <taxon>Pseudomonadota</taxon>
        <taxon>Candidatius Mariprofundia</taxon>
        <taxon>Mariprofundales</taxon>
        <taxon>Mariprofundaceae</taxon>
        <taxon>Mariprofundus</taxon>
    </lineage>
</organism>
<evidence type="ECO:0000256" key="1">
    <source>
        <dbReference type="ARBA" id="ARBA00023284"/>
    </source>
</evidence>
<dbReference type="InterPro" id="IPR036249">
    <property type="entry name" value="Thioredoxin-like_sf"/>
</dbReference>
<protein>
    <submittedName>
        <fullName evidence="4">Thiol-disulfide isomerase or thioredoxin</fullName>
    </submittedName>
</protein>
<evidence type="ECO:0000313" key="4">
    <source>
        <dbReference type="EMBL" id="ATX81225.1"/>
    </source>
</evidence>
<sequence length="163" mass="18332">MIRWFAALMLVLFSWVPAHAADFKWMDESGTTYSLDELKGEPVLVHFWASWCPSCRAEMPAYSEWVSNHPDIKVLSVSLDQKTENAEKFLNETGIETALLLSDEIQARKLGAQALPTTIVINADGDISQIHRGPRDWKNSEFSDQLLEVLLPEVQSAPLHSGH</sequence>
<feature type="domain" description="Thioredoxin" evidence="3">
    <location>
        <begin position="14"/>
        <end position="152"/>
    </location>
</feature>
<dbReference type="EMBL" id="CP018800">
    <property type="protein sequence ID" value="ATX81225.1"/>
    <property type="molecule type" value="Genomic_DNA"/>
</dbReference>
<evidence type="ECO:0000313" key="5">
    <source>
        <dbReference type="Proteomes" id="UP000231637"/>
    </source>
</evidence>
<accession>A0A2K8L1M9</accession>
<dbReference type="PROSITE" id="PS00194">
    <property type="entry name" value="THIOREDOXIN_1"/>
    <property type="match status" value="1"/>
</dbReference>
<dbReference type="AlphaFoldDB" id="A0A2K8L1M9"/>
<dbReference type="RefSeq" id="WP_157821231.1">
    <property type="nucleotide sequence ID" value="NZ_CP018800.1"/>
</dbReference>
<dbReference type="GO" id="GO:0016853">
    <property type="term" value="F:isomerase activity"/>
    <property type="evidence" value="ECO:0007669"/>
    <property type="project" value="UniProtKB-KW"/>
</dbReference>
<reference evidence="4 5" key="1">
    <citation type="submission" date="2016-12" db="EMBL/GenBank/DDBJ databases">
        <title>Isolation and genomic insights into novel planktonic Zetaproteobacteria from stratified waters of the Chesapeake Bay.</title>
        <authorList>
            <person name="McAllister S.M."/>
            <person name="Kato S."/>
            <person name="Chan C.S."/>
            <person name="Chiu B.K."/>
            <person name="Field E.K."/>
        </authorList>
    </citation>
    <scope>NUCLEOTIDE SEQUENCE [LARGE SCALE GENOMIC DNA]</scope>
    <source>
        <strain evidence="4 5">CP-8</strain>
    </source>
</reference>
<dbReference type="OrthoDB" id="5296256at2"/>
<proteinExistence type="predicted"/>
<dbReference type="InterPro" id="IPR000866">
    <property type="entry name" value="AhpC/TSA"/>
</dbReference>
<name>A0A2K8L1M9_9PROT</name>
<keyword evidence="1" id="KW-0676">Redox-active center</keyword>
<dbReference type="PANTHER" id="PTHR42852:SF17">
    <property type="entry name" value="THIOREDOXIN-LIKE PROTEIN HI_1115"/>
    <property type="match status" value="1"/>
</dbReference>
<dbReference type="Pfam" id="PF00578">
    <property type="entry name" value="AhpC-TSA"/>
    <property type="match status" value="1"/>
</dbReference>
<dbReference type="PROSITE" id="PS51352">
    <property type="entry name" value="THIOREDOXIN_2"/>
    <property type="match status" value="1"/>
</dbReference>
<dbReference type="GO" id="GO:0016209">
    <property type="term" value="F:antioxidant activity"/>
    <property type="evidence" value="ECO:0007669"/>
    <property type="project" value="InterPro"/>
</dbReference>
<dbReference type="SUPFAM" id="SSF52833">
    <property type="entry name" value="Thioredoxin-like"/>
    <property type="match status" value="1"/>
</dbReference>
<keyword evidence="2" id="KW-0732">Signal</keyword>
<gene>
    <name evidence="4" type="ORF">Ga0123462_0350</name>
</gene>
<feature type="signal peptide" evidence="2">
    <location>
        <begin position="1"/>
        <end position="20"/>
    </location>
</feature>
<evidence type="ECO:0000256" key="2">
    <source>
        <dbReference type="SAM" id="SignalP"/>
    </source>
</evidence>
<dbReference type="InterPro" id="IPR017937">
    <property type="entry name" value="Thioredoxin_CS"/>
</dbReference>
<dbReference type="KEGG" id="mfn:Ga0123462_0350"/>
<keyword evidence="4" id="KW-0413">Isomerase</keyword>
<dbReference type="GO" id="GO:0015036">
    <property type="term" value="F:disulfide oxidoreductase activity"/>
    <property type="evidence" value="ECO:0007669"/>
    <property type="project" value="UniProtKB-ARBA"/>
</dbReference>
<feature type="chain" id="PRO_5014946787" evidence="2">
    <location>
        <begin position="21"/>
        <end position="163"/>
    </location>
</feature>
<dbReference type="InterPro" id="IPR013766">
    <property type="entry name" value="Thioredoxin_domain"/>
</dbReference>
<dbReference type="InterPro" id="IPR050553">
    <property type="entry name" value="Thioredoxin_ResA/DsbE_sf"/>
</dbReference>
<dbReference type="Gene3D" id="3.40.30.10">
    <property type="entry name" value="Glutaredoxin"/>
    <property type="match status" value="1"/>
</dbReference>
<dbReference type="PANTHER" id="PTHR42852">
    <property type="entry name" value="THIOL:DISULFIDE INTERCHANGE PROTEIN DSBE"/>
    <property type="match status" value="1"/>
</dbReference>
<keyword evidence="5" id="KW-1185">Reference proteome</keyword>
<evidence type="ECO:0000259" key="3">
    <source>
        <dbReference type="PROSITE" id="PS51352"/>
    </source>
</evidence>
<dbReference type="Proteomes" id="UP000231637">
    <property type="component" value="Chromosome"/>
</dbReference>